<keyword evidence="3" id="KW-1185">Reference proteome</keyword>
<evidence type="ECO:0000313" key="3">
    <source>
        <dbReference type="Proteomes" id="UP000235347"/>
    </source>
</evidence>
<proteinExistence type="predicted"/>
<dbReference type="Proteomes" id="UP000235347">
    <property type="component" value="Unassembled WGS sequence"/>
</dbReference>
<organism evidence="2 3">
    <name type="scientific">Trinickia soli</name>
    <dbReference type="NCBI Taxonomy" id="380675"/>
    <lineage>
        <taxon>Bacteria</taxon>
        <taxon>Pseudomonadati</taxon>
        <taxon>Pseudomonadota</taxon>
        <taxon>Betaproteobacteria</taxon>
        <taxon>Burkholderiales</taxon>
        <taxon>Burkholderiaceae</taxon>
        <taxon>Trinickia</taxon>
    </lineage>
</organism>
<dbReference type="EMBL" id="PNYB01000001">
    <property type="protein sequence ID" value="PMS28306.1"/>
    <property type="molecule type" value="Genomic_DNA"/>
</dbReference>
<comment type="caution">
    <text evidence="2">The sequence shown here is derived from an EMBL/GenBank/DDBJ whole genome shotgun (WGS) entry which is preliminary data.</text>
</comment>
<dbReference type="RefSeq" id="WP_102607896.1">
    <property type="nucleotide sequence ID" value="NZ_CADIKD010000005.1"/>
</dbReference>
<feature type="region of interest" description="Disordered" evidence="1">
    <location>
        <begin position="208"/>
        <end position="243"/>
    </location>
</feature>
<feature type="region of interest" description="Disordered" evidence="1">
    <location>
        <begin position="155"/>
        <end position="191"/>
    </location>
</feature>
<accession>A0A2N7WFR3</accession>
<gene>
    <name evidence="2" type="ORF">C0Z19_00850</name>
</gene>
<sequence length="776" mass="86462">MPDCLRAVILLPVTLPMPIGKYQHQVQRYRPKQAANKWKPEANAAAASAISPEEKDLLHALRAQHGAYPRVQDPRRAHEANIVDRVTENAGRTEQLLARQEALRNIDAGTPLMFGNAPLATKLILGGLLLHSVSSTAAHVNLHSRLLADHGRSIAPSAEPEQTPGASDTGSDEAPDEQTAGTSVPESQSTNVQQFKPAHFEQALQAPANATTANSEQVRSKRESSPSAGKLSIPLPWGSKRPSSFSQHMLGEAPTREIVYRMAIKLNGQDPDQKYVLTDRWQTFSQNMLTANLRVNQTKTHVELALDADTEMLPFLVRRYPENLYWPKEALFKEAYDAHIQESKERGIRALNTALADHGIERDTKIDLMTVSAHNSNADPIDKLRPQKGDRGFIVALHGDSGTRYFALTPLDDDMVFPISKTVDLYRWISENRYLFFTPDMNFDGIDSFYARGTMHDVTAGAAVDKIVPDLVDRIIVPLKRLAYGETQLQEFIHLARGMIDPGSFYDLNRALELEDYTTFFLTIGASLIPVVRGKGVVFFKYITKHSKGLKNFLKNRFIKNGIGDMADLSDDVVQTALTFRSLQALDHGSTPDDKLPPLSANAKNDLTKINELITKDNWIRNSVIEEQVATSSQAISRIRHTLADGGYKTEVICMLVWRAESDHPKVQYLVTARRFGDSQEFVIDAPIGDSHHLRPAGTAVYSLQKWGSRTRKHAEHNIPHGRVKIKLFSTTQAALDAFKPGQEVAQDADLGANVLVLHEPNNHHGRGHRHHRHQN</sequence>
<dbReference type="AlphaFoldDB" id="A0A2N7WFR3"/>
<evidence type="ECO:0000256" key="1">
    <source>
        <dbReference type="SAM" id="MobiDB-lite"/>
    </source>
</evidence>
<name>A0A2N7WFR3_9BURK</name>
<feature type="compositionally biased region" description="Polar residues" evidence="1">
    <location>
        <begin position="208"/>
        <end position="217"/>
    </location>
</feature>
<reference evidence="2 3" key="1">
    <citation type="submission" date="2018-01" db="EMBL/GenBank/DDBJ databases">
        <title>Whole genome analyses suggest that Burkholderia sensu lato contains two further novel genera in the rhizoxinica-symbiotica group Mycetohabitans gen. nov., and Trinickia gen. nov.: implications for the evolution of diazotrophy and nodulation in the Burkholderiaceae.</title>
        <authorList>
            <person name="Estrada-de los Santos P."/>
            <person name="Palmer M."/>
            <person name="Chavez-Ramirez B."/>
            <person name="Beukes C."/>
            <person name="Steenkamp E.T."/>
            <person name="Hirsch A.M."/>
            <person name="Manyaka P."/>
            <person name="Maluk M."/>
            <person name="Lafos M."/>
            <person name="Crook M."/>
            <person name="Gross E."/>
            <person name="Simon M.F."/>
            <person name="Bueno dos Reis Junior F."/>
            <person name="Poole P.S."/>
            <person name="Venter S.N."/>
            <person name="James E.K."/>
        </authorList>
    </citation>
    <scope>NUCLEOTIDE SEQUENCE [LARGE SCALE GENOMIC DNA]</scope>
    <source>
        <strain evidence="2 3">GP25-8</strain>
    </source>
</reference>
<protein>
    <submittedName>
        <fullName evidence="2">Uncharacterized protein</fullName>
    </submittedName>
</protein>
<evidence type="ECO:0000313" key="2">
    <source>
        <dbReference type="EMBL" id="PMS28306.1"/>
    </source>
</evidence>
<feature type="compositionally biased region" description="Polar residues" evidence="1">
    <location>
        <begin position="179"/>
        <end position="191"/>
    </location>
</feature>